<reference evidence="2 3" key="1">
    <citation type="journal article" date="2011" name="J. Bacteriol.">
        <title>Genome sequence of the halotolerant marine bacterium Myxococcus fulvus HW-1.</title>
        <authorList>
            <person name="Li Z.F."/>
            <person name="Li X."/>
            <person name="Liu H."/>
            <person name="Liu X."/>
            <person name="Han K."/>
            <person name="Wu Z.H."/>
            <person name="Hu W."/>
            <person name="Li F.F."/>
            <person name="Li Y.Z."/>
        </authorList>
    </citation>
    <scope>NUCLEOTIDE SEQUENCE [LARGE SCALE GENOMIC DNA]</scope>
    <source>
        <strain evidence="3">ATCC BAA-855 / HW-1</strain>
    </source>
</reference>
<feature type="region of interest" description="Disordered" evidence="1">
    <location>
        <begin position="189"/>
        <end position="224"/>
    </location>
</feature>
<organism evidence="2 3">
    <name type="scientific">Myxococcus fulvus (strain ATCC BAA-855 / HW-1)</name>
    <dbReference type="NCBI Taxonomy" id="483219"/>
    <lineage>
        <taxon>Bacteria</taxon>
        <taxon>Pseudomonadati</taxon>
        <taxon>Myxococcota</taxon>
        <taxon>Myxococcia</taxon>
        <taxon>Myxococcales</taxon>
        <taxon>Cystobacterineae</taxon>
        <taxon>Myxococcaceae</taxon>
        <taxon>Myxococcus</taxon>
    </lineage>
</organism>
<feature type="compositionally biased region" description="Basic and acidic residues" evidence="1">
    <location>
        <begin position="213"/>
        <end position="224"/>
    </location>
</feature>
<feature type="compositionally biased region" description="Low complexity" evidence="1">
    <location>
        <begin position="189"/>
        <end position="204"/>
    </location>
</feature>
<dbReference type="EMBL" id="CP002830">
    <property type="protein sequence ID" value="AEI68843.1"/>
    <property type="molecule type" value="Genomic_DNA"/>
</dbReference>
<dbReference type="HOGENOM" id="CLU_1233930_0_0_7"/>
<name>F8CJ61_MYXFH</name>
<evidence type="ECO:0000313" key="2">
    <source>
        <dbReference type="EMBL" id="AEI68843.1"/>
    </source>
</evidence>
<gene>
    <name evidence="2" type="ordered locus">LILAB_34810</name>
</gene>
<dbReference type="Proteomes" id="UP000000488">
    <property type="component" value="Chromosome"/>
</dbReference>
<sequence length="224" mass="23641">MVRRGVDRGRLSLDDVRLYVGLAAELGDDFESQRAHAWRRAWLDDTSVSDSPQALGICTCWVAGVGMVDTTLAKNQEAIQLLVVPQVDALVPTVVRQHASDLHLVEFPGAMSQSASVGADSSTSVLGMPNVVSLKTLLSPGATAPETGLLSDKDPEEVHVASTAASLQDDDATQELGAEAWGSIGLSSPSFSFPSSQSSAGSFSERGPRRRSGIFERRGCSQGD</sequence>
<dbReference type="KEGG" id="mfu:LILAB_34810"/>
<evidence type="ECO:0000313" key="3">
    <source>
        <dbReference type="Proteomes" id="UP000000488"/>
    </source>
</evidence>
<dbReference type="AlphaFoldDB" id="F8CJ61"/>
<accession>F8CJ61</accession>
<protein>
    <submittedName>
        <fullName evidence="2">Uncharacterized protein</fullName>
    </submittedName>
</protein>
<proteinExistence type="predicted"/>
<evidence type="ECO:0000256" key="1">
    <source>
        <dbReference type="SAM" id="MobiDB-lite"/>
    </source>
</evidence>